<sequence>MLCNQQAPRENERFKDLDMQETRQQKLIHLNVNGETRSLYVEPNWTLSKVLRNDCGHTGTKEACGEGACGSCTVLIDSVAVPACMTLAIEQENKEIETIEGLSKDGTLHPIQEAWLEEYGAQCGFCSPGMILSTKALLLKNPNPNDDEIKEALSGNVCICNNYEHILNSVRSAAKKMSGEQAHD</sequence>
<dbReference type="SUPFAM" id="SSF54292">
    <property type="entry name" value="2Fe-2S ferredoxin-like"/>
    <property type="match status" value="1"/>
</dbReference>
<dbReference type="Pfam" id="PF00111">
    <property type="entry name" value="Fer2"/>
    <property type="match status" value="1"/>
</dbReference>
<keyword evidence="3" id="KW-0560">Oxidoreductase</keyword>
<dbReference type="Gene3D" id="3.10.20.30">
    <property type="match status" value="1"/>
</dbReference>
<dbReference type="STRING" id="1121457.SAMN02745161_2566"/>
<keyword evidence="5" id="KW-0411">Iron-sulfur</keyword>
<dbReference type="SUPFAM" id="SSF47741">
    <property type="entry name" value="CO dehydrogenase ISP C-domain like"/>
    <property type="match status" value="1"/>
</dbReference>
<dbReference type="InterPro" id="IPR051452">
    <property type="entry name" value="Diverse_Oxidoreductases"/>
</dbReference>
<evidence type="ECO:0000313" key="8">
    <source>
        <dbReference type="Proteomes" id="UP000184694"/>
    </source>
</evidence>
<dbReference type="PANTHER" id="PTHR44379">
    <property type="entry name" value="OXIDOREDUCTASE WITH IRON-SULFUR SUBUNIT"/>
    <property type="match status" value="1"/>
</dbReference>
<dbReference type="Pfam" id="PF01799">
    <property type="entry name" value="Fer2_2"/>
    <property type="match status" value="1"/>
</dbReference>
<protein>
    <submittedName>
        <fullName evidence="7">Carbon-monoxide dehydrogenase small subunit</fullName>
    </submittedName>
</protein>
<dbReference type="CDD" id="cd00207">
    <property type="entry name" value="fer2"/>
    <property type="match status" value="1"/>
</dbReference>
<evidence type="ECO:0000313" key="7">
    <source>
        <dbReference type="EMBL" id="SIO28938.1"/>
    </source>
</evidence>
<evidence type="ECO:0000256" key="2">
    <source>
        <dbReference type="ARBA" id="ARBA00022723"/>
    </source>
</evidence>
<evidence type="ECO:0000256" key="4">
    <source>
        <dbReference type="ARBA" id="ARBA00023004"/>
    </source>
</evidence>
<dbReference type="InterPro" id="IPR012675">
    <property type="entry name" value="Beta-grasp_dom_sf"/>
</dbReference>
<dbReference type="PANTHER" id="PTHR44379:SF5">
    <property type="entry name" value="OXIDOREDUCTASE WITH IRON-SULFUR SUBUNIT"/>
    <property type="match status" value="1"/>
</dbReference>
<dbReference type="InterPro" id="IPR001041">
    <property type="entry name" value="2Fe-2S_ferredoxin-type"/>
</dbReference>
<evidence type="ECO:0000256" key="3">
    <source>
        <dbReference type="ARBA" id="ARBA00023002"/>
    </source>
</evidence>
<dbReference type="Proteomes" id="UP000184694">
    <property type="component" value="Unassembled WGS sequence"/>
</dbReference>
<name>A0A1N6IA70_9BACT</name>
<keyword evidence="4" id="KW-0408">Iron</keyword>
<dbReference type="AlphaFoldDB" id="A0A1N6IA70"/>
<organism evidence="7 8">
    <name type="scientific">Halodesulfovibrio marinisediminis DSM 17456</name>
    <dbReference type="NCBI Taxonomy" id="1121457"/>
    <lineage>
        <taxon>Bacteria</taxon>
        <taxon>Pseudomonadati</taxon>
        <taxon>Thermodesulfobacteriota</taxon>
        <taxon>Desulfovibrionia</taxon>
        <taxon>Desulfovibrionales</taxon>
        <taxon>Desulfovibrionaceae</taxon>
        <taxon>Halodesulfovibrio</taxon>
    </lineage>
</organism>
<dbReference type="InterPro" id="IPR036884">
    <property type="entry name" value="2Fe-2S-bd_dom_sf"/>
</dbReference>
<evidence type="ECO:0000256" key="5">
    <source>
        <dbReference type="ARBA" id="ARBA00023014"/>
    </source>
</evidence>
<evidence type="ECO:0000259" key="6">
    <source>
        <dbReference type="PROSITE" id="PS51085"/>
    </source>
</evidence>
<reference evidence="8" key="1">
    <citation type="submission" date="2016-11" db="EMBL/GenBank/DDBJ databases">
        <authorList>
            <person name="Varghese N."/>
            <person name="Submissions S."/>
        </authorList>
    </citation>
    <scope>NUCLEOTIDE SEQUENCE [LARGE SCALE GENOMIC DNA]</scope>
    <source>
        <strain evidence="8">DSM 17456</strain>
    </source>
</reference>
<dbReference type="GO" id="GO:0046872">
    <property type="term" value="F:metal ion binding"/>
    <property type="evidence" value="ECO:0007669"/>
    <property type="project" value="UniProtKB-KW"/>
</dbReference>
<dbReference type="InterPro" id="IPR036010">
    <property type="entry name" value="2Fe-2S_ferredoxin-like_sf"/>
</dbReference>
<gene>
    <name evidence="7" type="ORF">SAMN02745161_2566</name>
</gene>
<dbReference type="EMBL" id="FSRG01000006">
    <property type="protein sequence ID" value="SIO28938.1"/>
    <property type="molecule type" value="Genomic_DNA"/>
</dbReference>
<accession>A0A1N6IA70</accession>
<dbReference type="Gene3D" id="1.10.150.120">
    <property type="entry name" value="[2Fe-2S]-binding domain"/>
    <property type="match status" value="1"/>
</dbReference>
<keyword evidence="1" id="KW-0001">2Fe-2S</keyword>
<dbReference type="InterPro" id="IPR006058">
    <property type="entry name" value="2Fe2S_fd_BS"/>
</dbReference>
<dbReference type="GO" id="GO:0016491">
    <property type="term" value="F:oxidoreductase activity"/>
    <property type="evidence" value="ECO:0007669"/>
    <property type="project" value="UniProtKB-KW"/>
</dbReference>
<dbReference type="InterPro" id="IPR002888">
    <property type="entry name" value="2Fe-2S-bd"/>
</dbReference>
<dbReference type="PROSITE" id="PS51085">
    <property type="entry name" value="2FE2S_FER_2"/>
    <property type="match status" value="1"/>
</dbReference>
<keyword evidence="2" id="KW-0479">Metal-binding</keyword>
<feature type="domain" description="2Fe-2S ferredoxin-type" evidence="6">
    <location>
        <begin position="26"/>
        <end position="102"/>
    </location>
</feature>
<evidence type="ECO:0000256" key="1">
    <source>
        <dbReference type="ARBA" id="ARBA00022714"/>
    </source>
</evidence>
<dbReference type="GO" id="GO:0051537">
    <property type="term" value="F:2 iron, 2 sulfur cluster binding"/>
    <property type="evidence" value="ECO:0007669"/>
    <property type="project" value="UniProtKB-KW"/>
</dbReference>
<dbReference type="PROSITE" id="PS00197">
    <property type="entry name" value="2FE2S_FER_1"/>
    <property type="match status" value="1"/>
</dbReference>
<proteinExistence type="predicted"/>
<keyword evidence="8" id="KW-1185">Reference proteome</keyword>